<dbReference type="GO" id="GO:0003729">
    <property type="term" value="F:mRNA binding"/>
    <property type="evidence" value="ECO:0007669"/>
    <property type="project" value="TreeGrafter"/>
</dbReference>
<evidence type="ECO:0000256" key="3">
    <source>
        <dbReference type="ARBA" id="ARBA00023274"/>
    </source>
</evidence>
<dbReference type="GO" id="GO:0006412">
    <property type="term" value="P:translation"/>
    <property type="evidence" value="ECO:0007669"/>
    <property type="project" value="InterPro"/>
</dbReference>
<dbReference type="Pfam" id="PF00572">
    <property type="entry name" value="Ribosomal_L13"/>
    <property type="match status" value="1"/>
</dbReference>
<proteinExistence type="inferred from homology"/>
<dbReference type="InterPro" id="IPR005822">
    <property type="entry name" value="Ribosomal_uL13"/>
</dbReference>
<keyword evidence="2" id="KW-0689">Ribosomal protein</keyword>
<dbReference type="EMBL" id="CM017637">
    <property type="protein sequence ID" value="TYJ45099.1"/>
    <property type="molecule type" value="Genomic_DNA"/>
</dbReference>
<sequence>MVSVSGICAKRVAVSARHHIPGRLASILAKELLNGQKLVVVRCEEICMSGVLVV</sequence>
<organism evidence="4 5">
    <name type="scientific">Gossypium mustelinum</name>
    <name type="common">Cotton</name>
    <name type="synonym">Gossypium caicoense</name>
    <dbReference type="NCBI Taxonomy" id="34275"/>
    <lineage>
        <taxon>Eukaryota</taxon>
        <taxon>Viridiplantae</taxon>
        <taxon>Streptophyta</taxon>
        <taxon>Embryophyta</taxon>
        <taxon>Tracheophyta</taxon>
        <taxon>Spermatophyta</taxon>
        <taxon>Magnoliopsida</taxon>
        <taxon>eudicotyledons</taxon>
        <taxon>Gunneridae</taxon>
        <taxon>Pentapetalae</taxon>
        <taxon>rosids</taxon>
        <taxon>malvids</taxon>
        <taxon>Malvales</taxon>
        <taxon>Malvaceae</taxon>
        <taxon>Malvoideae</taxon>
        <taxon>Gossypium</taxon>
    </lineage>
</organism>
<gene>
    <name evidence="4" type="ORF">E1A91_A02G032200v1</name>
</gene>
<comment type="similarity">
    <text evidence="1">Belongs to the universal ribosomal protein uL13 family.</text>
</comment>
<evidence type="ECO:0000256" key="2">
    <source>
        <dbReference type="ARBA" id="ARBA00022980"/>
    </source>
</evidence>
<dbReference type="SUPFAM" id="SSF52161">
    <property type="entry name" value="Ribosomal protein L13"/>
    <property type="match status" value="1"/>
</dbReference>
<dbReference type="EMBL" id="CM017637">
    <property type="protein sequence ID" value="TYJ45100.1"/>
    <property type="molecule type" value="Genomic_DNA"/>
</dbReference>
<evidence type="ECO:0000313" key="4">
    <source>
        <dbReference type="EMBL" id="TYJ45100.1"/>
    </source>
</evidence>
<accession>A0A5D3A516</accession>
<dbReference type="AlphaFoldDB" id="A0A5D3A516"/>
<dbReference type="InterPro" id="IPR036899">
    <property type="entry name" value="Ribosomal_uL13_sf"/>
</dbReference>
<reference evidence="4 5" key="1">
    <citation type="submission" date="2019-07" db="EMBL/GenBank/DDBJ databases">
        <title>WGS assembly of Gossypium mustelinum.</title>
        <authorList>
            <person name="Chen Z.J."/>
            <person name="Sreedasyam A."/>
            <person name="Ando A."/>
            <person name="Song Q."/>
            <person name="De L."/>
            <person name="Hulse-Kemp A."/>
            <person name="Ding M."/>
            <person name="Ye W."/>
            <person name="Kirkbride R."/>
            <person name="Jenkins J."/>
            <person name="Plott C."/>
            <person name="Lovell J."/>
            <person name="Lin Y.-M."/>
            <person name="Vaughn R."/>
            <person name="Liu B."/>
            <person name="Li W."/>
            <person name="Simpson S."/>
            <person name="Scheffler B."/>
            <person name="Saski C."/>
            <person name="Grover C."/>
            <person name="Hu G."/>
            <person name="Conover J."/>
            <person name="Carlson J."/>
            <person name="Shu S."/>
            <person name="Boston L."/>
            <person name="Williams M."/>
            <person name="Peterson D."/>
            <person name="Mcgee K."/>
            <person name="Jones D."/>
            <person name="Wendel J."/>
            <person name="Stelly D."/>
            <person name="Grimwood J."/>
            <person name="Schmutz J."/>
        </authorList>
    </citation>
    <scope>NUCLEOTIDE SEQUENCE [LARGE SCALE GENOMIC DNA]</scope>
    <source>
        <strain evidence="4">1408120.09</strain>
    </source>
</reference>
<dbReference type="PANTHER" id="PTHR11545:SF39">
    <property type="entry name" value="LARGE RIBOSOMAL SUBUNIT PROTEIN UL13X-RELATED"/>
    <property type="match status" value="1"/>
</dbReference>
<dbReference type="Proteomes" id="UP000323597">
    <property type="component" value="Chromosome A02"/>
</dbReference>
<keyword evidence="5" id="KW-1185">Reference proteome</keyword>
<evidence type="ECO:0000313" key="5">
    <source>
        <dbReference type="Proteomes" id="UP000323597"/>
    </source>
</evidence>
<name>A0A5D3A516_GOSMU</name>
<dbReference type="GO" id="GO:0022625">
    <property type="term" value="C:cytosolic large ribosomal subunit"/>
    <property type="evidence" value="ECO:0007669"/>
    <property type="project" value="TreeGrafter"/>
</dbReference>
<dbReference type="Gene3D" id="3.90.1180.10">
    <property type="entry name" value="Ribosomal protein L13"/>
    <property type="match status" value="1"/>
</dbReference>
<dbReference type="PANTHER" id="PTHR11545">
    <property type="entry name" value="RIBOSOMAL PROTEIN L13"/>
    <property type="match status" value="1"/>
</dbReference>
<protein>
    <submittedName>
        <fullName evidence="4">Uncharacterized protein</fullName>
    </submittedName>
</protein>
<dbReference type="GO" id="GO:0003735">
    <property type="term" value="F:structural constituent of ribosome"/>
    <property type="evidence" value="ECO:0007669"/>
    <property type="project" value="InterPro"/>
</dbReference>
<dbReference type="GO" id="GO:0017148">
    <property type="term" value="P:negative regulation of translation"/>
    <property type="evidence" value="ECO:0007669"/>
    <property type="project" value="TreeGrafter"/>
</dbReference>
<evidence type="ECO:0000256" key="1">
    <source>
        <dbReference type="ARBA" id="ARBA00006227"/>
    </source>
</evidence>
<keyword evidence="3" id="KW-0687">Ribonucleoprotein</keyword>